<dbReference type="EMBL" id="UINC01220450">
    <property type="protein sequence ID" value="SVE48369.1"/>
    <property type="molecule type" value="Genomic_DNA"/>
</dbReference>
<sequence>VDLILYTESPSEYEVLLGDLNDDGAVNVIDIVMIADIILGDNLSRGAQTNQVSFSYGNGSVSYESDGSLAGMQFEVTGQYEITGHNLPNGWEIHNSENTIILFSLDGSSLENKSLFEYDGDIVIESAIATDWHGSDIAVSSVLIPKEFALQSAYPNPFNPVTNLKFGLPVDSKVSIQIYNLQGQVVSTLLNDNMQAGYHSVVWNADEFGSGIYFVQMIAGDYIHTQKIMLVK</sequence>
<dbReference type="NCBIfam" id="TIGR04183">
    <property type="entry name" value="Por_Secre_tail"/>
    <property type="match status" value="1"/>
</dbReference>
<organism evidence="2">
    <name type="scientific">marine metagenome</name>
    <dbReference type="NCBI Taxonomy" id="408172"/>
    <lineage>
        <taxon>unclassified sequences</taxon>
        <taxon>metagenomes</taxon>
        <taxon>ecological metagenomes</taxon>
    </lineage>
</organism>
<dbReference type="InterPro" id="IPR036439">
    <property type="entry name" value="Dockerin_dom_sf"/>
</dbReference>
<reference evidence="2" key="1">
    <citation type="submission" date="2018-05" db="EMBL/GenBank/DDBJ databases">
        <authorList>
            <person name="Lanie J.A."/>
            <person name="Ng W.-L."/>
            <person name="Kazmierczak K.M."/>
            <person name="Andrzejewski T.M."/>
            <person name="Davidsen T.M."/>
            <person name="Wayne K.J."/>
            <person name="Tettelin H."/>
            <person name="Glass J.I."/>
            <person name="Rusch D."/>
            <person name="Podicherti R."/>
            <person name="Tsui H.-C.T."/>
            <person name="Winkler M.E."/>
        </authorList>
    </citation>
    <scope>NUCLEOTIDE SEQUENCE</scope>
</reference>
<dbReference type="Gene3D" id="1.10.1330.10">
    <property type="entry name" value="Dockerin domain"/>
    <property type="match status" value="1"/>
</dbReference>
<accession>A0A383DVP7</accession>
<gene>
    <name evidence="2" type="ORF">METZ01_LOCUS501223</name>
</gene>
<dbReference type="GO" id="GO:0000272">
    <property type="term" value="P:polysaccharide catabolic process"/>
    <property type="evidence" value="ECO:0007669"/>
    <property type="project" value="InterPro"/>
</dbReference>
<name>A0A383DVP7_9ZZZZ</name>
<dbReference type="Gene3D" id="2.60.40.4070">
    <property type="match status" value="1"/>
</dbReference>
<dbReference type="SUPFAM" id="SSF63446">
    <property type="entry name" value="Type I dockerin domain"/>
    <property type="match status" value="1"/>
</dbReference>
<feature type="non-terminal residue" evidence="2">
    <location>
        <position position="1"/>
    </location>
</feature>
<evidence type="ECO:0000259" key="1">
    <source>
        <dbReference type="Pfam" id="PF18962"/>
    </source>
</evidence>
<protein>
    <recommendedName>
        <fullName evidence="1">Secretion system C-terminal sorting domain-containing protein</fullName>
    </recommendedName>
</protein>
<proteinExistence type="predicted"/>
<dbReference type="Pfam" id="PF18962">
    <property type="entry name" value="Por_Secre_tail"/>
    <property type="match status" value="1"/>
</dbReference>
<evidence type="ECO:0000313" key="2">
    <source>
        <dbReference type="EMBL" id="SVE48369.1"/>
    </source>
</evidence>
<feature type="domain" description="Secretion system C-terminal sorting" evidence="1">
    <location>
        <begin position="154"/>
        <end position="229"/>
    </location>
</feature>
<dbReference type="AlphaFoldDB" id="A0A383DVP7"/>
<dbReference type="InterPro" id="IPR026444">
    <property type="entry name" value="Secre_tail"/>
</dbReference>